<feature type="region of interest" description="Disordered" evidence="1">
    <location>
        <begin position="1"/>
        <end position="22"/>
    </location>
</feature>
<keyword evidence="3" id="KW-1185">Reference proteome</keyword>
<comment type="caution">
    <text evidence="2">The sequence shown here is derived from an EMBL/GenBank/DDBJ whole genome shotgun (WGS) entry which is preliminary data.</text>
</comment>
<proteinExistence type="predicted"/>
<reference evidence="2" key="1">
    <citation type="submission" date="2022-12" db="EMBL/GenBank/DDBJ databases">
        <title>Chromosome-level genome assembly of the bean flower thrips Megalurothrips usitatus.</title>
        <authorList>
            <person name="Ma L."/>
            <person name="Liu Q."/>
            <person name="Li H."/>
            <person name="Cai W."/>
        </authorList>
    </citation>
    <scope>NUCLEOTIDE SEQUENCE</scope>
    <source>
        <strain evidence="2">Cailab_2022a</strain>
    </source>
</reference>
<evidence type="ECO:0000256" key="1">
    <source>
        <dbReference type="SAM" id="MobiDB-lite"/>
    </source>
</evidence>
<sequence>MAPPPKKIKVGKDDDSRARMPNPTIDEKEEIIMYMERHQNYATGRLKCSDARRRMKEMHLKLAERVNAVKYQSDENGHLKKGGPDRTGEQWWKTWVSMRNWAKAYASANYKCKDTKTGGGARDDSICSTVGTVEKTPEYACEDTSVNRIMAIIGWHNALGIGIPDELDNDKTNEGNDENMNVSFGEVVSSTPGKSILRKQSSFGSTLGTSVLKEKNQSASASASASTSDLALTATATAKTCAGHCCSALEKKVDSLLQSVEENKRMLSAIMEALGNRFINVSPMMPNVAAAEEVVHIDELNGMDFNVDNFLVFSSDSGSC</sequence>
<dbReference type="EMBL" id="JAPTSV010000002">
    <property type="protein sequence ID" value="KAJ1530621.1"/>
    <property type="molecule type" value="Genomic_DNA"/>
</dbReference>
<dbReference type="Proteomes" id="UP001075354">
    <property type="component" value="Chromosome 2"/>
</dbReference>
<dbReference type="AlphaFoldDB" id="A0AAV7XZJ8"/>
<protein>
    <recommendedName>
        <fullName evidence="4">Regulatory protein zeste</fullName>
    </recommendedName>
</protein>
<accession>A0AAV7XZJ8</accession>
<evidence type="ECO:0000313" key="2">
    <source>
        <dbReference type="EMBL" id="KAJ1530621.1"/>
    </source>
</evidence>
<name>A0AAV7XZJ8_9NEOP</name>
<evidence type="ECO:0000313" key="3">
    <source>
        <dbReference type="Proteomes" id="UP001075354"/>
    </source>
</evidence>
<evidence type="ECO:0008006" key="4">
    <source>
        <dbReference type="Google" id="ProtNLM"/>
    </source>
</evidence>
<gene>
    <name evidence="2" type="ORF">ONE63_005500</name>
</gene>
<organism evidence="2 3">
    <name type="scientific">Megalurothrips usitatus</name>
    <name type="common">bean blossom thrips</name>
    <dbReference type="NCBI Taxonomy" id="439358"/>
    <lineage>
        <taxon>Eukaryota</taxon>
        <taxon>Metazoa</taxon>
        <taxon>Ecdysozoa</taxon>
        <taxon>Arthropoda</taxon>
        <taxon>Hexapoda</taxon>
        <taxon>Insecta</taxon>
        <taxon>Pterygota</taxon>
        <taxon>Neoptera</taxon>
        <taxon>Paraneoptera</taxon>
        <taxon>Thysanoptera</taxon>
        <taxon>Terebrantia</taxon>
        <taxon>Thripoidea</taxon>
        <taxon>Thripidae</taxon>
        <taxon>Megalurothrips</taxon>
    </lineage>
</organism>